<organism evidence="3 4">
    <name type="scientific">Niallia taxi</name>
    <dbReference type="NCBI Taxonomy" id="2499688"/>
    <lineage>
        <taxon>Bacteria</taxon>
        <taxon>Bacillati</taxon>
        <taxon>Bacillota</taxon>
        <taxon>Bacilli</taxon>
        <taxon>Bacillales</taxon>
        <taxon>Bacillaceae</taxon>
        <taxon>Niallia</taxon>
    </lineage>
</organism>
<proteinExistence type="predicted"/>
<dbReference type="Pfam" id="PF00069">
    <property type="entry name" value="Pkinase"/>
    <property type="match status" value="1"/>
</dbReference>
<dbReference type="InterPro" id="IPR017441">
    <property type="entry name" value="Protein_kinase_ATP_BS"/>
</dbReference>
<comment type="caution">
    <text evidence="3">The sequence shown here is derived from an EMBL/GenBank/DDBJ whole genome shotgun (WGS) entry which is preliminary data.</text>
</comment>
<sequence>MIWKILLKWIYDRPLQKGELLGNSYRMEKCVGMGGYGLIYRCTHIDTNKQYVAKQLRPSKALKQKEKQRFLQEIKLISSLNHHQIPRLFDTIESDKEVFYVMEYIDGLNIEDLLFYEKQTFSEIDALKLIQKLLDALAYLHDKHIYHHDIRPPNILIKENNLYLIDYGLAKLASDPKEAEVLKQDDFFDIGECLLYLLYSTYTGKRKRKGSWLTELELNEETTNIIKKLLGIDKGYQEIQSIRYDVDNAIKKLLLLI</sequence>
<evidence type="ECO:0000313" key="3">
    <source>
        <dbReference type="EMBL" id="RVT65624.1"/>
    </source>
</evidence>
<dbReference type="PROSITE" id="PS00107">
    <property type="entry name" value="PROTEIN_KINASE_ATP"/>
    <property type="match status" value="1"/>
</dbReference>
<dbReference type="InterPro" id="IPR000719">
    <property type="entry name" value="Prot_kinase_dom"/>
</dbReference>
<dbReference type="InterPro" id="IPR011009">
    <property type="entry name" value="Kinase-like_dom_sf"/>
</dbReference>
<dbReference type="PANTHER" id="PTHR24347">
    <property type="entry name" value="SERINE/THREONINE-PROTEIN KINASE"/>
    <property type="match status" value="1"/>
</dbReference>
<keyword evidence="3" id="KW-0723">Serine/threonine-protein kinase</keyword>
<dbReference type="SUPFAM" id="SSF56112">
    <property type="entry name" value="Protein kinase-like (PK-like)"/>
    <property type="match status" value="1"/>
</dbReference>
<dbReference type="PROSITE" id="PS50011">
    <property type="entry name" value="PROTEIN_KINASE_DOM"/>
    <property type="match status" value="1"/>
</dbReference>
<keyword evidence="1" id="KW-0067">ATP-binding</keyword>
<feature type="binding site" evidence="1">
    <location>
        <position position="54"/>
    </location>
    <ligand>
        <name>ATP</name>
        <dbReference type="ChEBI" id="CHEBI:30616"/>
    </ligand>
</feature>
<keyword evidence="3" id="KW-0808">Transferase</keyword>
<dbReference type="GO" id="GO:0004674">
    <property type="term" value="F:protein serine/threonine kinase activity"/>
    <property type="evidence" value="ECO:0007669"/>
    <property type="project" value="UniProtKB-KW"/>
</dbReference>
<dbReference type="GeneID" id="87618470"/>
<dbReference type="RefSeq" id="WP_127737842.1">
    <property type="nucleotide sequence ID" value="NZ_JASPBW010000009.1"/>
</dbReference>
<evidence type="ECO:0000313" key="4">
    <source>
        <dbReference type="Proteomes" id="UP000288024"/>
    </source>
</evidence>
<evidence type="ECO:0000256" key="1">
    <source>
        <dbReference type="PROSITE-ProRule" id="PRU10141"/>
    </source>
</evidence>
<gene>
    <name evidence="3" type="ORF">EM808_09055</name>
</gene>
<dbReference type="Proteomes" id="UP000288024">
    <property type="component" value="Unassembled WGS sequence"/>
</dbReference>
<keyword evidence="4" id="KW-1185">Reference proteome</keyword>
<dbReference type="AlphaFoldDB" id="A0A437KEV2"/>
<accession>A0A437KEV2</accession>
<evidence type="ECO:0000259" key="2">
    <source>
        <dbReference type="PROSITE" id="PS50011"/>
    </source>
</evidence>
<dbReference type="EMBL" id="RZTZ01000002">
    <property type="protein sequence ID" value="RVT65624.1"/>
    <property type="molecule type" value="Genomic_DNA"/>
</dbReference>
<name>A0A437KEV2_9BACI</name>
<protein>
    <submittedName>
        <fullName evidence="3">Serine/threonine protein kinase</fullName>
    </submittedName>
</protein>
<dbReference type="GO" id="GO:0005524">
    <property type="term" value="F:ATP binding"/>
    <property type="evidence" value="ECO:0007669"/>
    <property type="project" value="UniProtKB-UniRule"/>
</dbReference>
<dbReference type="Gene3D" id="1.10.510.10">
    <property type="entry name" value="Transferase(Phosphotransferase) domain 1"/>
    <property type="match status" value="1"/>
</dbReference>
<reference evidence="3 4" key="1">
    <citation type="submission" date="2019-01" db="EMBL/GenBank/DDBJ databases">
        <title>Bacillus sp. M5HDSG1-1, whole genome shotgun sequence.</title>
        <authorList>
            <person name="Tuo L."/>
        </authorList>
    </citation>
    <scope>NUCLEOTIDE SEQUENCE [LARGE SCALE GENOMIC DNA]</scope>
    <source>
        <strain evidence="3 4">M5HDSG1-1</strain>
    </source>
</reference>
<keyword evidence="3" id="KW-0418">Kinase</keyword>
<keyword evidence="1" id="KW-0547">Nucleotide-binding</keyword>
<feature type="domain" description="Protein kinase" evidence="2">
    <location>
        <begin position="25"/>
        <end position="257"/>
    </location>
</feature>